<evidence type="ECO:0000256" key="2">
    <source>
        <dbReference type="ARBA" id="ARBA00022692"/>
    </source>
</evidence>
<keyword evidence="3" id="KW-0677">Repeat</keyword>
<dbReference type="CDD" id="cd00146">
    <property type="entry name" value="PKD"/>
    <property type="match status" value="3"/>
</dbReference>
<dbReference type="InterPro" id="IPR013783">
    <property type="entry name" value="Ig-like_fold"/>
</dbReference>
<keyword evidence="2" id="KW-0812">Transmembrane</keyword>
<dbReference type="Proteomes" id="UP000462014">
    <property type="component" value="Unassembled WGS sequence"/>
</dbReference>
<evidence type="ECO:0000256" key="4">
    <source>
        <dbReference type="ARBA" id="ARBA00022989"/>
    </source>
</evidence>
<dbReference type="GO" id="GO:0005886">
    <property type="term" value="C:plasma membrane"/>
    <property type="evidence" value="ECO:0007669"/>
    <property type="project" value="TreeGrafter"/>
</dbReference>
<dbReference type="Gene3D" id="2.60.120.260">
    <property type="entry name" value="Galactose-binding domain-like"/>
    <property type="match status" value="1"/>
</dbReference>
<evidence type="ECO:0000313" key="7">
    <source>
        <dbReference type="EMBL" id="MVN21891.1"/>
    </source>
</evidence>
<evidence type="ECO:0000256" key="5">
    <source>
        <dbReference type="ARBA" id="ARBA00023136"/>
    </source>
</evidence>
<organism evidence="7 8">
    <name type="scientific">Mucilaginibacter arboris</name>
    <dbReference type="NCBI Taxonomy" id="2682090"/>
    <lineage>
        <taxon>Bacteria</taxon>
        <taxon>Pseudomonadati</taxon>
        <taxon>Bacteroidota</taxon>
        <taxon>Sphingobacteriia</taxon>
        <taxon>Sphingobacteriales</taxon>
        <taxon>Sphingobacteriaceae</taxon>
        <taxon>Mucilaginibacter</taxon>
    </lineage>
</organism>
<dbReference type="PROSITE" id="PS50093">
    <property type="entry name" value="PKD"/>
    <property type="match status" value="3"/>
</dbReference>
<name>A0A7K1SX35_9SPHI</name>
<feature type="domain" description="PKD" evidence="6">
    <location>
        <begin position="562"/>
        <end position="609"/>
    </location>
</feature>
<dbReference type="AlphaFoldDB" id="A0A7K1SX35"/>
<dbReference type="RefSeq" id="WP_157566630.1">
    <property type="nucleotide sequence ID" value="NZ_WPIK01000008.1"/>
</dbReference>
<feature type="domain" description="PKD" evidence="6">
    <location>
        <begin position="440"/>
        <end position="524"/>
    </location>
</feature>
<gene>
    <name evidence="7" type="ORF">GO621_10115</name>
</gene>
<dbReference type="InterPro" id="IPR035986">
    <property type="entry name" value="PKD_dom_sf"/>
</dbReference>
<dbReference type="InterPro" id="IPR026341">
    <property type="entry name" value="T9SS_type_B"/>
</dbReference>
<keyword evidence="4" id="KW-1133">Transmembrane helix</keyword>
<accession>A0A7K1SX35</accession>
<protein>
    <submittedName>
        <fullName evidence="7">PKD domain-containing protein</fullName>
    </submittedName>
</protein>
<dbReference type="Gene3D" id="2.60.40.2700">
    <property type="match status" value="1"/>
</dbReference>
<dbReference type="Pfam" id="PF18911">
    <property type="entry name" value="PKD_4"/>
    <property type="match status" value="3"/>
</dbReference>
<dbReference type="PANTHER" id="PTHR46730:SF1">
    <property type="entry name" value="PLAT DOMAIN-CONTAINING PROTEIN"/>
    <property type="match status" value="1"/>
</dbReference>
<evidence type="ECO:0000313" key="8">
    <source>
        <dbReference type="Proteomes" id="UP000462014"/>
    </source>
</evidence>
<evidence type="ECO:0000256" key="1">
    <source>
        <dbReference type="ARBA" id="ARBA00004141"/>
    </source>
</evidence>
<dbReference type="EMBL" id="WPIK01000008">
    <property type="protein sequence ID" value="MVN21891.1"/>
    <property type="molecule type" value="Genomic_DNA"/>
</dbReference>
<dbReference type="InterPro" id="IPR022409">
    <property type="entry name" value="PKD/Chitinase_dom"/>
</dbReference>
<proteinExistence type="predicted"/>
<keyword evidence="8" id="KW-1185">Reference proteome</keyword>
<comment type="caution">
    <text evidence="7">The sequence shown here is derived from an EMBL/GenBank/DDBJ whole genome shotgun (WGS) entry which is preliminary data.</text>
</comment>
<evidence type="ECO:0000256" key="3">
    <source>
        <dbReference type="ARBA" id="ARBA00022737"/>
    </source>
</evidence>
<dbReference type="Pfam" id="PF13585">
    <property type="entry name" value="CHU_C"/>
    <property type="match status" value="1"/>
</dbReference>
<dbReference type="Gene3D" id="2.60.40.10">
    <property type="entry name" value="Immunoglobulins"/>
    <property type="match status" value="3"/>
</dbReference>
<dbReference type="NCBIfam" id="TIGR04131">
    <property type="entry name" value="Bac_Flav_CTERM"/>
    <property type="match status" value="1"/>
</dbReference>
<keyword evidence="5" id="KW-0472">Membrane</keyword>
<dbReference type="GO" id="GO:0006816">
    <property type="term" value="P:calcium ion transport"/>
    <property type="evidence" value="ECO:0007669"/>
    <property type="project" value="TreeGrafter"/>
</dbReference>
<feature type="domain" description="PKD" evidence="6">
    <location>
        <begin position="355"/>
        <end position="429"/>
    </location>
</feature>
<evidence type="ECO:0000259" key="6">
    <source>
        <dbReference type="PROSITE" id="PS50093"/>
    </source>
</evidence>
<dbReference type="GO" id="GO:0005261">
    <property type="term" value="F:monoatomic cation channel activity"/>
    <property type="evidence" value="ECO:0007669"/>
    <property type="project" value="TreeGrafter"/>
</dbReference>
<reference evidence="7 8" key="1">
    <citation type="submission" date="2019-12" db="EMBL/GenBank/DDBJ databases">
        <title>Mucilaginibacter sp. HMF7410 genome sequencing and assembly.</title>
        <authorList>
            <person name="Kang H."/>
            <person name="Cha I."/>
            <person name="Kim H."/>
            <person name="Joh K."/>
        </authorList>
    </citation>
    <scope>NUCLEOTIDE SEQUENCE [LARGE SCALE GENOMIC DNA]</scope>
    <source>
        <strain evidence="7 8">HMF7410</strain>
    </source>
</reference>
<sequence length="969" mass="102030">MFDFLKSLFTISEAADRNALRNQAANSMRSLCGINRYCCSAFFTVLFLVLTGSKGFAQLCTGSLGDPVISINFGSGTATHAGALPSGETSYTYSSADFPTDGSYTIENTTAGAGNVWWSTTDHTGNIGGYMMVVNASVSKTDYFYKSPVGGLCPGTTYEFAAWVVNLLRSRDISPPDITFTISTTSGTVLGTYDTGTIPLTSSGATWKQYGLYFTTPANVSDVVIQMTNNSAGGAPANDLALDDITFRPCGPTMVASFNSSSAVTTQTTCAGSNQTFTLSSAVSTGYTNPAYQWQVNSGNGWTNITGATATTYTVTSPTTAGTYQYRLVSAEAANIGSTSCQVASNLLTLTVTAVPVAAFTVAANTCLGDATVFTDNSISNGLTITSWLWDFGDGQTSTQQNPTHAYTSAGNFTVILTVSAGSSSCTATPVTKTIHIGAKPVASFTASTPNCAGQAVTFSDQSTTSEGTITQWVWNFGDQSASQTLTTNASFTHTFLAAGTYTVTLQVTTNAGCVNTSTQTIVIHPLPVADFSLPDVCLSDAYAKFTDKSSIADNTQSGFIYLWNFGDQNATAANPNTSTVQNPQHKYTQTGNYIVTLTVTSASGCVSAVKSQTFTVNGAIPVASFTAENNGSLCSSDSVVFDNTSTIDFGNITKVVFYYDYTNAPNDSTVFYRSLNQIPSNNKFSHFYGLFNSPASKSYDVKMIVYSGATCFSSVDRTITINANPIVTLSTIASICQEASAVQITQNLNGFTGTGTFTGTGVSSTGLFNPATAGVGTFTISYLFTATSGCTYSSSQQVAVYRTPAVTLPANVYVLEGGQSAVKVTVTGDSLTYKWTPSTGLSADNIINPVISPTADTQYTLTVTSAQGCSASAQVEVHVLKAPVVPNAFTPNNDGINDTWNIKYLDSYPNCTVEIYNRYGVKLFYSVGYPVPWDGTFNGAPLPVGVYYYIINPKSGRSAVSGSLTIIR</sequence>
<dbReference type="PANTHER" id="PTHR46730">
    <property type="entry name" value="POLYCYSTIN-1"/>
    <property type="match status" value="1"/>
</dbReference>
<dbReference type="SUPFAM" id="SSF49299">
    <property type="entry name" value="PKD domain"/>
    <property type="match status" value="3"/>
</dbReference>
<dbReference type="SMART" id="SM00089">
    <property type="entry name" value="PKD"/>
    <property type="match status" value="4"/>
</dbReference>
<dbReference type="InterPro" id="IPR000601">
    <property type="entry name" value="PKD_dom"/>
</dbReference>
<comment type="subcellular location">
    <subcellularLocation>
        <location evidence="1">Membrane</location>
        <topology evidence="1">Multi-pass membrane protein</topology>
    </subcellularLocation>
</comment>